<dbReference type="InterPro" id="IPR000644">
    <property type="entry name" value="CBS_dom"/>
</dbReference>
<feature type="domain" description="CBS" evidence="1">
    <location>
        <begin position="85"/>
        <end position="141"/>
    </location>
</feature>
<accession>A0A0W8FG46</accession>
<dbReference type="Pfam" id="PF00571">
    <property type="entry name" value="CBS"/>
    <property type="match status" value="2"/>
</dbReference>
<organism evidence="2">
    <name type="scientific">hydrocarbon metagenome</name>
    <dbReference type="NCBI Taxonomy" id="938273"/>
    <lineage>
        <taxon>unclassified sequences</taxon>
        <taxon>metagenomes</taxon>
        <taxon>ecological metagenomes</taxon>
    </lineage>
</organism>
<dbReference type="SMART" id="SM00116">
    <property type="entry name" value="CBS"/>
    <property type="match status" value="2"/>
</dbReference>
<dbReference type="EMBL" id="LNQE01001272">
    <property type="protein sequence ID" value="KUG19618.1"/>
    <property type="molecule type" value="Genomic_DNA"/>
</dbReference>
<evidence type="ECO:0000313" key="2">
    <source>
        <dbReference type="EMBL" id="KUG19618.1"/>
    </source>
</evidence>
<protein>
    <recommendedName>
        <fullName evidence="1">CBS domain-containing protein</fullName>
    </recommendedName>
</protein>
<dbReference type="PROSITE" id="PS51371">
    <property type="entry name" value="CBS"/>
    <property type="match status" value="2"/>
</dbReference>
<proteinExistence type="predicted"/>
<gene>
    <name evidence="2" type="ORF">ASZ90_010661</name>
</gene>
<dbReference type="CDD" id="cd02205">
    <property type="entry name" value="CBS_pair_SF"/>
    <property type="match status" value="1"/>
</dbReference>
<name>A0A0W8FG46_9ZZZZ</name>
<feature type="domain" description="CBS" evidence="1">
    <location>
        <begin position="5"/>
        <end position="63"/>
    </location>
</feature>
<dbReference type="InterPro" id="IPR046342">
    <property type="entry name" value="CBS_dom_sf"/>
</dbReference>
<dbReference type="AlphaFoldDB" id="A0A0W8FG46"/>
<reference evidence="2" key="1">
    <citation type="journal article" date="2015" name="Proc. Natl. Acad. Sci. U.S.A.">
        <title>Networks of energetic and metabolic interactions define dynamics in microbial communities.</title>
        <authorList>
            <person name="Embree M."/>
            <person name="Liu J.K."/>
            <person name="Al-Bassam M.M."/>
            <person name="Zengler K."/>
        </authorList>
    </citation>
    <scope>NUCLEOTIDE SEQUENCE</scope>
</reference>
<evidence type="ECO:0000259" key="1">
    <source>
        <dbReference type="PROSITE" id="PS51371"/>
    </source>
</evidence>
<comment type="caution">
    <text evidence="2">The sequence shown here is derived from an EMBL/GenBank/DDBJ whole genome shotgun (WGS) entry which is preliminary data.</text>
</comment>
<dbReference type="SUPFAM" id="SSF54631">
    <property type="entry name" value="CBS-domain pair"/>
    <property type="match status" value="1"/>
</dbReference>
<dbReference type="Gene3D" id="3.10.580.10">
    <property type="entry name" value="CBS-domain"/>
    <property type="match status" value="2"/>
</dbReference>
<sequence>MTEIMRREFEHVLPETPLDIVLEKFSERGRHDLIVLDDAGRFAGVILLTDLLSCINPHIGIPSRRRGHGIMCILRGSEQMAGDLVTRPHLAIPQTATLEDALGHMAQDQHPYLVVTDDAGIALGCLELSDIILFLRESGIV</sequence>